<dbReference type="Proteomes" id="UP000282125">
    <property type="component" value="Unassembled WGS sequence"/>
</dbReference>
<sequence length="191" mass="20560">MIRLTPFALAASLMAAPAFAAPADYVFDASHTQILYSYNHMGYSNTYGMFGGFEGKISFDAENPAASKVETEFAVKSLATGWPERDAHFLTSDFFNAEVNPIAKFVSTSIEVTGEKTAKITGDLTLNGVTKPVVLDTVMNQAADHPMMKKPALGFSATASFLRSDFNMGAFAPVVGDEVKIQIEIEALKAE</sequence>
<comment type="caution">
    <text evidence="3">The sequence shown here is derived from an EMBL/GenBank/DDBJ whole genome shotgun (WGS) entry which is preliminary data.</text>
</comment>
<dbReference type="EMBL" id="RRAZ01000009">
    <property type="protein sequence ID" value="RRH75808.1"/>
    <property type="molecule type" value="Genomic_DNA"/>
</dbReference>
<dbReference type="AlphaFoldDB" id="A0A3P3DT01"/>
<evidence type="ECO:0000313" key="3">
    <source>
        <dbReference type="EMBL" id="RRH75808.1"/>
    </source>
</evidence>
<protein>
    <submittedName>
        <fullName evidence="3">Polyisoprenoid-binding protein</fullName>
    </submittedName>
</protein>
<name>A0A3P3DT01_9RHOB</name>
<dbReference type="SUPFAM" id="SSF101874">
    <property type="entry name" value="YceI-like"/>
    <property type="match status" value="1"/>
</dbReference>
<feature type="chain" id="PRO_5017991942" evidence="1">
    <location>
        <begin position="21"/>
        <end position="191"/>
    </location>
</feature>
<dbReference type="Pfam" id="PF04264">
    <property type="entry name" value="YceI"/>
    <property type="match status" value="1"/>
</dbReference>
<reference evidence="3 4" key="1">
    <citation type="submission" date="2018-11" db="EMBL/GenBank/DDBJ databases">
        <title>Gemmobacter sp. nov., YIM 102744-1 draft genome.</title>
        <authorList>
            <person name="Li G."/>
            <person name="Jiang Y."/>
        </authorList>
    </citation>
    <scope>NUCLEOTIDE SEQUENCE [LARGE SCALE GENOMIC DNA]</scope>
    <source>
        <strain evidence="3 4">YIM 102744-1</strain>
    </source>
</reference>
<keyword evidence="1" id="KW-0732">Signal</keyword>
<dbReference type="InterPro" id="IPR036761">
    <property type="entry name" value="TTHA0802/YceI-like_sf"/>
</dbReference>
<dbReference type="OrthoDB" id="9811006at2"/>
<dbReference type="PANTHER" id="PTHR34406:SF1">
    <property type="entry name" value="PROTEIN YCEI"/>
    <property type="match status" value="1"/>
</dbReference>
<dbReference type="SMART" id="SM00867">
    <property type="entry name" value="YceI"/>
    <property type="match status" value="1"/>
</dbReference>
<gene>
    <name evidence="3" type="ORF">EG244_07730</name>
</gene>
<feature type="signal peptide" evidence="1">
    <location>
        <begin position="1"/>
        <end position="20"/>
    </location>
</feature>
<dbReference type="PANTHER" id="PTHR34406">
    <property type="entry name" value="PROTEIN YCEI"/>
    <property type="match status" value="1"/>
</dbReference>
<evidence type="ECO:0000256" key="1">
    <source>
        <dbReference type="SAM" id="SignalP"/>
    </source>
</evidence>
<accession>A0A3P3DT01</accession>
<evidence type="ECO:0000259" key="2">
    <source>
        <dbReference type="SMART" id="SM00867"/>
    </source>
</evidence>
<evidence type="ECO:0000313" key="4">
    <source>
        <dbReference type="Proteomes" id="UP000282125"/>
    </source>
</evidence>
<feature type="domain" description="Lipid/polyisoprenoid-binding YceI-like" evidence="2">
    <location>
        <begin position="24"/>
        <end position="188"/>
    </location>
</feature>
<proteinExistence type="predicted"/>
<dbReference type="RefSeq" id="WP_124964433.1">
    <property type="nucleotide sequence ID" value="NZ_RRAZ01000009.1"/>
</dbReference>
<keyword evidence="4" id="KW-1185">Reference proteome</keyword>
<dbReference type="InterPro" id="IPR007372">
    <property type="entry name" value="Lipid/polyisoprenoid-bd_YceI"/>
</dbReference>
<organism evidence="3 4">
    <name type="scientific">Falsigemmobacter faecalis</name>
    <dbReference type="NCBI Taxonomy" id="2488730"/>
    <lineage>
        <taxon>Bacteria</taxon>
        <taxon>Pseudomonadati</taxon>
        <taxon>Pseudomonadota</taxon>
        <taxon>Alphaproteobacteria</taxon>
        <taxon>Rhodobacterales</taxon>
        <taxon>Paracoccaceae</taxon>
        <taxon>Falsigemmobacter</taxon>
    </lineage>
</organism>
<dbReference type="Gene3D" id="2.40.128.110">
    <property type="entry name" value="Lipid/polyisoprenoid-binding, YceI-like"/>
    <property type="match status" value="1"/>
</dbReference>